<evidence type="ECO:0000256" key="1">
    <source>
        <dbReference type="SAM" id="MobiDB-lite"/>
    </source>
</evidence>
<feature type="compositionally biased region" description="Polar residues" evidence="1">
    <location>
        <begin position="226"/>
        <end position="235"/>
    </location>
</feature>
<feature type="region of interest" description="Disordered" evidence="1">
    <location>
        <begin position="213"/>
        <end position="235"/>
    </location>
</feature>
<organism evidence="2 3">
    <name type="scientific">Arachis hypogaea</name>
    <name type="common">Peanut</name>
    <dbReference type="NCBI Taxonomy" id="3818"/>
    <lineage>
        <taxon>Eukaryota</taxon>
        <taxon>Viridiplantae</taxon>
        <taxon>Streptophyta</taxon>
        <taxon>Embryophyta</taxon>
        <taxon>Tracheophyta</taxon>
        <taxon>Spermatophyta</taxon>
        <taxon>Magnoliopsida</taxon>
        <taxon>eudicotyledons</taxon>
        <taxon>Gunneridae</taxon>
        <taxon>Pentapetalae</taxon>
        <taxon>rosids</taxon>
        <taxon>fabids</taxon>
        <taxon>Fabales</taxon>
        <taxon>Fabaceae</taxon>
        <taxon>Papilionoideae</taxon>
        <taxon>50 kb inversion clade</taxon>
        <taxon>dalbergioids sensu lato</taxon>
        <taxon>Dalbergieae</taxon>
        <taxon>Pterocarpus clade</taxon>
        <taxon>Arachis</taxon>
    </lineage>
</organism>
<evidence type="ECO:0000313" key="2">
    <source>
        <dbReference type="EMBL" id="RYR57189.1"/>
    </source>
</evidence>
<dbReference type="AlphaFoldDB" id="A0A445D1V8"/>
<reference evidence="2 3" key="1">
    <citation type="submission" date="2019-01" db="EMBL/GenBank/DDBJ databases">
        <title>Sequencing of cultivated peanut Arachis hypogaea provides insights into genome evolution and oil improvement.</title>
        <authorList>
            <person name="Chen X."/>
        </authorList>
    </citation>
    <scope>NUCLEOTIDE SEQUENCE [LARGE SCALE GENOMIC DNA]</scope>
    <source>
        <strain evidence="3">cv. Fuhuasheng</strain>
        <tissue evidence="2">Leaves</tissue>
    </source>
</reference>
<protein>
    <recommendedName>
        <fullName evidence="4">Transposase MuDR plant domain-containing protein</fullName>
    </recommendedName>
</protein>
<keyword evidence="3" id="KW-1185">Reference proteome</keyword>
<accession>A0A445D1V8</accession>
<dbReference type="EMBL" id="SDMP01000005">
    <property type="protein sequence ID" value="RYR57189.1"/>
    <property type="molecule type" value="Genomic_DNA"/>
</dbReference>
<sequence length="311" mass="34644">MTFMELQNGLCQSIENGTLMRVSRFLYWNPVVIFGGLIQFDTMPITDEPQIELYVEFETVEAERIQNDLEVEDDRAVVYEGMNNDSEENFKATYEAGDKDEDSDVGVETAADNVVVHPSISQPMNVPPFMRELDLDAMHAPEFPEYSNIGVADPEDGEFRIGVEYSSRKLVVSAIRSYTIVRGVDYDVYEFEPQAFYTKCKMYGREIADLRDRRRRSQTNHDRLESSVSADATSWTGPGACAESAVNGGCANSGRYAERAESGGWTHSGPVAVVHNKESAQILHAEMGPEVQVAEVLLGPEEHTATISAYV</sequence>
<comment type="caution">
    <text evidence="2">The sequence shown here is derived from an EMBL/GenBank/DDBJ whole genome shotgun (WGS) entry which is preliminary data.</text>
</comment>
<name>A0A445D1V8_ARAHY</name>
<gene>
    <name evidence="2" type="ORF">Ahy_A05g022927</name>
</gene>
<proteinExistence type="predicted"/>
<dbReference type="Proteomes" id="UP000289738">
    <property type="component" value="Chromosome A05"/>
</dbReference>
<evidence type="ECO:0000313" key="3">
    <source>
        <dbReference type="Proteomes" id="UP000289738"/>
    </source>
</evidence>
<evidence type="ECO:0008006" key="4">
    <source>
        <dbReference type="Google" id="ProtNLM"/>
    </source>
</evidence>